<dbReference type="EMBL" id="JBHSAV010000058">
    <property type="protein sequence ID" value="MFC3977639.1"/>
    <property type="molecule type" value="Genomic_DNA"/>
</dbReference>
<dbReference type="RefSeq" id="WP_241297049.1">
    <property type="nucleotide sequence ID" value="NZ_JAKZGR010000017.1"/>
</dbReference>
<dbReference type="SUPFAM" id="SSF52540">
    <property type="entry name" value="P-loop containing nucleoside triphosphate hydrolases"/>
    <property type="match status" value="1"/>
</dbReference>
<evidence type="ECO:0000256" key="4">
    <source>
        <dbReference type="ARBA" id="ARBA00034320"/>
    </source>
</evidence>
<evidence type="ECO:0000256" key="2">
    <source>
        <dbReference type="ARBA" id="ARBA00022801"/>
    </source>
</evidence>
<evidence type="ECO:0000313" key="8">
    <source>
        <dbReference type="EMBL" id="MFC3977639.1"/>
    </source>
</evidence>
<dbReference type="Pfam" id="PF02492">
    <property type="entry name" value="cobW"/>
    <property type="match status" value="1"/>
</dbReference>
<evidence type="ECO:0000259" key="7">
    <source>
        <dbReference type="SMART" id="SM00833"/>
    </source>
</evidence>
<dbReference type="PANTHER" id="PTHR13748">
    <property type="entry name" value="COBW-RELATED"/>
    <property type="match status" value="1"/>
</dbReference>
<evidence type="ECO:0000256" key="6">
    <source>
        <dbReference type="ARBA" id="ARBA00049117"/>
    </source>
</evidence>
<organism evidence="8 9">
    <name type="scientific">Belliella kenyensis</name>
    <dbReference type="NCBI Taxonomy" id="1472724"/>
    <lineage>
        <taxon>Bacteria</taxon>
        <taxon>Pseudomonadati</taxon>
        <taxon>Bacteroidota</taxon>
        <taxon>Cytophagia</taxon>
        <taxon>Cytophagales</taxon>
        <taxon>Cyclobacteriaceae</taxon>
        <taxon>Belliella</taxon>
    </lineage>
</organism>
<name>A0ABV8EN21_9BACT</name>
<dbReference type="Gene3D" id="3.30.1220.10">
    <property type="entry name" value="CobW-like, C-terminal domain"/>
    <property type="match status" value="1"/>
</dbReference>
<evidence type="ECO:0000256" key="5">
    <source>
        <dbReference type="ARBA" id="ARBA00045658"/>
    </source>
</evidence>
<protein>
    <submittedName>
        <fullName evidence="8">CobW family GTP-binding protein</fullName>
    </submittedName>
</protein>
<gene>
    <name evidence="8" type="ORF">ACFOUP_14730</name>
</gene>
<evidence type="ECO:0000256" key="1">
    <source>
        <dbReference type="ARBA" id="ARBA00022741"/>
    </source>
</evidence>
<comment type="catalytic activity">
    <reaction evidence="6">
        <text>GTP + H2O = GDP + phosphate + H(+)</text>
        <dbReference type="Rhea" id="RHEA:19669"/>
        <dbReference type="ChEBI" id="CHEBI:15377"/>
        <dbReference type="ChEBI" id="CHEBI:15378"/>
        <dbReference type="ChEBI" id="CHEBI:37565"/>
        <dbReference type="ChEBI" id="CHEBI:43474"/>
        <dbReference type="ChEBI" id="CHEBI:58189"/>
    </reaction>
    <physiologicalReaction direction="left-to-right" evidence="6">
        <dbReference type="Rhea" id="RHEA:19670"/>
    </physiologicalReaction>
</comment>
<comment type="similarity">
    <text evidence="4">Belongs to the SIMIBI class G3E GTPase family. ZNG1 subfamily.</text>
</comment>
<reference evidence="9" key="1">
    <citation type="journal article" date="2019" name="Int. J. Syst. Evol. Microbiol.">
        <title>The Global Catalogue of Microorganisms (GCM) 10K type strain sequencing project: providing services to taxonomists for standard genome sequencing and annotation.</title>
        <authorList>
            <consortium name="The Broad Institute Genomics Platform"/>
            <consortium name="The Broad Institute Genome Sequencing Center for Infectious Disease"/>
            <person name="Wu L."/>
            <person name="Ma J."/>
        </authorList>
    </citation>
    <scope>NUCLEOTIDE SEQUENCE [LARGE SCALE GENOMIC DNA]</scope>
    <source>
        <strain evidence="9">CECT 8551</strain>
    </source>
</reference>
<dbReference type="InterPro" id="IPR036627">
    <property type="entry name" value="CobW-likC_sf"/>
</dbReference>
<dbReference type="Gene3D" id="3.40.50.300">
    <property type="entry name" value="P-loop containing nucleotide triphosphate hydrolases"/>
    <property type="match status" value="1"/>
</dbReference>
<evidence type="ECO:0000256" key="3">
    <source>
        <dbReference type="ARBA" id="ARBA00023186"/>
    </source>
</evidence>
<comment type="caution">
    <text evidence="8">The sequence shown here is derived from an EMBL/GenBank/DDBJ whole genome shotgun (WGS) entry which is preliminary data.</text>
</comment>
<dbReference type="InterPro" id="IPR051316">
    <property type="entry name" value="Zinc-reg_GTPase_activator"/>
</dbReference>
<dbReference type="InterPro" id="IPR011629">
    <property type="entry name" value="CobW-like_C"/>
</dbReference>
<dbReference type="InterPro" id="IPR027417">
    <property type="entry name" value="P-loop_NTPase"/>
</dbReference>
<dbReference type="InterPro" id="IPR003495">
    <property type="entry name" value="CobW/HypB/UreG_nucleotide-bd"/>
</dbReference>
<keyword evidence="3" id="KW-0143">Chaperone</keyword>
<proteinExistence type="inferred from homology"/>
<sequence length="315" mass="35564">MVSQKISVHILTGFLGSGKTTLLNQLLTFHQGKINYVIENEFGSTSIDSDLVKKNYNQLFELNNGCICCSLDQELIEVLEQLILMENLPDQLFIEASGVADAGMIAAIFKREGVMQYFDLKAVIAMVDAESFEDRLLEIPEISRQLVAADHILINKIDQVKPAYGADLKIQVSQINPFANIYLCEFGYIDYQVFEKKEKISRFTSLSSNKDITSLGHGMKSIAVSVPEPFDKEKFYAALSVTMFLHYHQIYRIKGFVKFEDSDEPVLIQSTGNKLTFSKLNFSITESPNLVLVFIGKNIERHSLEKILNRTLLIA</sequence>
<dbReference type="SUPFAM" id="SSF90002">
    <property type="entry name" value="Hypothetical protein YjiA, C-terminal domain"/>
    <property type="match status" value="1"/>
</dbReference>
<comment type="function">
    <text evidence="5">Zinc chaperone that directly transfers zinc cofactor to target proteins, thereby activating them. Zinc is transferred from the CXCC motif in the GTPase domain to the zinc binding site in target proteins in a process requiring GTP hydrolysis.</text>
</comment>
<accession>A0ABV8EN21</accession>
<evidence type="ECO:0000313" key="9">
    <source>
        <dbReference type="Proteomes" id="UP001595766"/>
    </source>
</evidence>
<keyword evidence="2" id="KW-0378">Hydrolase</keyword>
<keyword evidence="9" id="KW-1185">Reference proteome</keyword>
<dbReference type="CDD" id="cd03112">
    <property type="entry name" value="CobW-like"/>
    <property type="match status" value="1"/>
</dbReference>
<dbReference type="Proteomes" id="UP001595766">
    <property type="component" value="Unassembled WGS sequence"/>
</dbReference>
<dbReference type="Pfam" id="PF07683">
    <property type="entry name" value="CobW_C"/>
    <property type="match status" value="1"/>
</dbReference>
<dbReference type="SMART" id="SM00833">
    <property type="entry name" value="CobW_C"/>
    <property type="match status" value="1"/>
</dbReference>
<dbReference type="PANTHER" id="PTHR13748:SF62">
    <property type="entry name" value="COBW DOMAIN-CONTAINING PROTEIN"/>
    <property type="match status" value="1"/>
</dbReference>
<keyword evidence="1" id="KW-0547">Nucleotide-binding</keyword>
<feature type="domain" description="CobW C-terminal" evidence="7">
    <location>
        <begin position="219"/>
        <end position="312"/>
    </location>
</feature>